<dbReference type="Proteomes" id="UP001187734">
    <property type="component" value="Unassembled WGS sequence"/>
</dbReference>
<evidence type="ECO:0000256" key="5">
    <source>
        <dbReference type="ARBA" id="ARBA00023136"/>
    </source>
</evidence>
<gene>
    <name evidence="10" type="ORF">FTOL_12304</name>
</gene>
<keyword evidence="11" id="KW-1185">Reference proteome</keyword>
<keyword evidence="3 8" id="KW-0732">Signal</keyword>
<evidence type="ECO:0000256" key="3">
    <source>
        <dbReference type="ARBA" id="ARBA00022729"/>
    </source>
</evidence>
<dbReference type="AlphaFoldDB" id="A0AAE8MLL0"/>
<feature type="chain" id="PRO_5042167781" description="WSC domain-containing protein" evidence="8">
    <location>
        <begin position="21"/>
        <end position="555"/>
    </location>
</feature>
<feature type="region of interest" description="Disordered" evidence="7">
    <location>
        <begin position="467"/>
        <end position="487"/>
    </location>
</feature>
<evidence type="ECO:0000256" key="2">
    <source>
        <dbReference type="ARBA" id="ARBA00022692"/>
    </source>
</evidence>
<dbReference type="PANTHER" id="PTHR24269">
    <property type="entry name" value="KREMEN PROTEIN"/>
    <property type="match status" value="1"/>
</dbReference>
<evidence type="ECO:0000259" key="9">
    <source>
        <dbReference type="PROSITE" id="PS51212"/>
    </source>
</evidence>
<dbReference type="InterPro" id="IPR051836">
    <property type="entry name" value="Kremen_rcpt"/>
</dbReference>
<proteinExistence type="predicted"/>
<evidence type="ECO:0000313" key="11">
    <source>
        <dbReference type="Proteomes" id="UP001187734"/>
    </source>
</evidence>
<dbReference type="GO" id="GO:0005886">
    <property type="term" value="C:plasma membrane"/>
    <property type="evidence" value="ECO:0007669"/>
    <property type="project" value="TreeGrafter"/>
</dbReference>
<evidence type="ECO:0000313" key="10">
    <source>
        <dbReference type="EMBL" id="SPJ87835.1"/>
    </source>
</evidence>
<dbReference type="PANTHER" id="PTHR24269:SF16">
    <property type="entry name" value="PROTEIN SLG1"/>
    <property type="match status" value="1"/>
</dbReference>
<evidence type="ECO:0000256" key="6">
    <source>
        <dbReference type="ARBA" id="ARBA00023180"/>
    </source>
</evidence>
<evidence type="ECO:0000256" key="4">
    <source>
        <dbReference type="ARBA" id="ARBA00022989"/>
    </source>
</evidence>
<evidence type="ECO:0000256" key="8">
    <source>
        <dbReference type="SAM" id="SignalP"/>
    </source>
</evidence>
<keyword evidence="5" id="KW-0472">Membrane</keyword>
<dbReference type="SMART" id="SM00321">
    <property type="entry name" value="WSC"/>
    <property type="match status" value="1"/>
</dbReference>
<name>A0AAE8MLL0_9HYPO</name>
<keyword evidence="6" id="KW-0325">Glycoprotein</keyword>
<reference evidence="10" key="1">
    <citation type="submission" date="2018-03" db="EMBL/GenBank/DDBJ databases">
        <authorList>
            <person name="Guldener U."/>
        </authorList>
    </citation>
    <scope>NUCLEOTIDE SEQUENCE</scope>
</reference>
<dbReference type="Pfam" id="PF01822">
    <property type="entry name" value="WSC"/>
    <property type="match status" value="3"/>
</dbReference>
<dbReference type="EMBL" id="ONZP01000574">
    <property type="protein sequence ID" value="SPJ87835.1"/>
    <property type="molecule type" value="Genomic_DNA"/>
</dbReference>
<dbReference type="PROSITE" id="PS51212">
    <property type="entry name" value="WSC"/>
    <property type="match status" value="1"/>
</dbReference>
<keyword evidence="2" id="KW-0812">Transmembrane</keyword>
<comment type="subcellular location">
    <subcellularLocation>
        <location evidence="1">Membrane</location>
        <topology evidence="1">Single-pass membrane protein</topology>
    </subcellularLocation>
</comment>
<feature type="signal peptide" evidence="8">
    <location>
        <begin position="1"/>
        <end position="20"/>
    </location>
</feature>
<dbReference type="InterPro" id="IPR002889">
    <property type="entry name" value="WSC_carb-bd"/>
</dbReference>
<feature type="domain" description="WSC" evidence="9">
    <location>
        <begin position="373"/>
        <end position="462"/>
    </location>
</feature>
<keyword evidence="4" id="KW-1133">Transmembrane helix</keyword>
<sequence length="555" mass="60880">MARLDLLLVSLFLWVVPTAAQVPVIAQLTPEGCYRGQPRFALHAGYTGTQAERERCIESCHRNESPIVVFGENSCWCANEDAYSRADSVDETRCVQCLIKKDPECARHERDLHQIIKLTTDEEPKEHPPKVGQITAQGCYHTRVRRSMTRGMMQDDKSLLACAKSCAENGMPLATVSGRVCYCTRSYPSDKYKVASKQCYMPCSSEGDNDRCRIGHAYNPRRSLRYLTVYDTGLGVDVATDSGSDRVSRPTSGEKTTEFEPKSLSRQVARCYTDGPVDAVSVPLDSAEMNNFHESCLLACRRSERAIAIMQDTLCACAPAYPRTLSATTARNCHIPCRGDGSYSCGGVQDDRGTAFSVYRTGFTPAPKPRIGAHGFQGCFNVQPATVVLKEFRRMNSVFTCTRYCKREDRAVAAIKAGWCLCADTYPSEDAKVSDSKCSTICPGWADQVCGGRGVWSVHNTGTNLNVGSDVPRTEKGNNPSNSPTARPQCTIPGLESIYEAFSWVVTKVEGFAHNLSEAIGGFIDGAQDIFDACLWRVMVFVSDAIYSGEGDVGL</sequence>
<evidence type="ECO:0000256" key="7">
    <source>
        <dbReference type="SAM" id="MobiDB-lite"/>
    </source>
</evidence>
<feature type="compositionally biased region" description="Polar residues" evidence="7">
    <location>
        <begin position="477"/>
        <end position="487"/>
    </location>
</feature>
<organism evidence="10 11">
    <name type="scientific">Fusarium torulosum</name>
    <dbReference type="NCBI Taxonomy" id="33205"/>
    <lineage>
        <taxon>Eukaryota</taxon>
        <taxon>Fungi</taxon>
        <taxon>Dikarya</taxon>
        <taxon>Ascomycota</taxon>
        <taxon>Pezizomycotina</taxon>
        <taxon>Sordariomycetes</taxon>
        <taxon>Hypocreomycetidae</taxon>
        <taxon>Hypocreales</taxon>
        <taxon>Nectriaceae</taxon>
        <taxon>Fusarium</taxon>
    </lineage>
</organism>
<accession>A0AAE8MLL0</accession>
<evidence type="ECO:0000256" key="1">
    <source>
        <dbReference type="ARBA" id="ARBA00004167"/>
    </source>
</evidence>
<protein>
    <recommendedName>
        <fullName evidence="9">WSC domain-containing protein</fullName>
    </recommendedName>
</protein>
<comment type="caution">
    <text evidence="10">The sequence shown here is derived from an EMBL/GenBank/DDBJ whole genome shotgun (WGS) entry which is preliminary data.</text>
</comment>